<keyword evidence="1" id="KW-0732">Signal</keyword>
<reference evidence="2" key="1">
    <citation type="journal article" date="2020" name="New Phytol.">
        <title>Comparative genomics reveals dynamic genome evolution in host specialist ectomycorrhizal fungi.</title>
        <authorList>
            <person name="Lofgren L.A."/>
            <person name="Nguyen N.H."/>
            <person name="Vilgalys R."/>
            <person name="Ruytinx J."/>
            <person name="Liao H.L."/>
            <person name="Branco S."/>
            <person name="Kuo A."/>
            <person name="LaButti K."/>
            <person name="Lipzen A."/>
            <person name="Andreopoulos W."/>
            <person name="Pangilinan J."/>
            <person name="Riley R."/>
            <person name="Hundley H."/>
            <person name="Na H."/>
            <person name="Barry K."/>
            <person name="Grigoriev I.V."/>
            <person name="Stajich J.E."/>
            <person name="Kennedy P.G."/>
        </authorList>
    </citation>
    <scope>NUCLEOTIDE SEQUENCE</scope>
    <source>
        <strain evidence="2">DOB743</strain>
    </source>
</reference>
<name>A0A9P6ZJE9_9AGAM</name>
<evidence type="ECO:0000256" key="1">
    <source>
        <dbReference type="SAM" id="SignalP"/>
    </source>
</evidence>
<proteinExistence type="predicted"/>
<feature type="signal peptide" evidence="1">
    <location>
        <begin position="1"/>
        <end position="23"/>
    </location>
</feature>
<dbReference type="Proteomes" id="UP000714275">
    <property type="component" value="Unassembled WGS sequence"/>
</dbReference>
<comment type="caution">
    <text evidence="2">The sequence shown here is derived from an EMBL/GenBank/DDBJ whole genome shotgun (WGS) entry which is preliminary data.</text>
</comment>
<accession>A0A9P6ZJE9</accession>
<gene>
    <name evidence="2" type="ORF">EV702DRAFT_1150333</name>
</gene>
<feature type="chain" id="PRO_5040293179" evidence="1">
    <location>
        <begin position="24"/>
        <end position="144"/>
    </location>
</feature>
<organism evidence="2 3">
    <name type="scientific">Suillus placidus</name>
    <dbReference type="NCBI Taxonomy" id="48579"/>
    <lineage>
        <taxon>Eukaryota</taxon>
        <taxon>Fungi</taxon>
        <taxon>Dikarya</taxon>
        <taxon>Basidiomycota</taxon>
        <taxon>Agaricomycotina</taxon>
        <taxon>Agaricomycetes</taxon>
        <taxon>Agaricomycetidae</taxon>
        <taxon>Boletales</taxon>
        <taxon>Suillineae</taxon>
        <taxon>Suillaceae</taxon>
        <taxon>Suillus</taxon>
    </lineage>
</organism>
<evidence type="ECO:0000313" key="3">
    <source>
        <dbReference type="Proteomes" id="UP000714275"/>
    </source>
</evidence>
<keyword evidence="3" id="KW-1185">Reference proteome</keyword>
<evidence type="ECO:0000313" key="2">
    <source>
        <dbReference type="EMBL" id="KAG1766377.1"/>
    </source>
</evidence>
<dbReference type="EMBL" id="JABBWD010000096">
    <property type="protein sequence ID" value="KAG1766377.1"/>
    <property type="molecule type" value="Genomic_DNA"/>
</dbReference>
<dbReference type="AlphaFoldDB" id="A0A9P6ZJE9"/>
<sequence length="144" mass="16069">MDVIGRAPFKVITGLSLALVATARGCVDVEAMARVCASDEVYREDVVYMPSQERADIEMNYEFVREDFTPKLMNMGVSFGVIPPVCTVHTSHDTLQGSGCCVYSSSHVLLCSQPWLLKSPVVSIHHFRSMDVTRRCIRAKSRRV</sequence>
<protein>
    <submittedName>
        <fullName evidence="2">Uncharacterized protein</fullName>
    </submittedName>
</protein>